<proteinExistence type="predicted"/>
<sequence length="191" mass="20597">MAQAVQRIVHARPCEQRQRLRLPGCGTPGAVGDAVVHGRQIGQIEHVAHQHAALGCERALDVVVLGKRKVDGNRLAAQAHFQLHVVAGAQQAELLQIVVGEQIGPRQRGFIPARPFHKTIGKRRGLARHGGGLDAHEGVVSPHMRGGCFPGHEALHGIPQEVDLLLINALHLRQGVGRVGKQRRFCDQGNG</sequence>
<gene>
    <name evidence="1" type="ORF">SDC9_135681</name>
</gene>
<name>A0A645DH37_9ZZZZ</name>
<evidence type="ECO:0000313" key="1">
    <source>
        <dbReference type="EMBL" id="MPM88577.1"/>
    </source>
</evidence>
<dbReference type="AlphaFoldDB" id="A0A645DH37"/>
<comment type="caution">
    <text evidence="1">The sequence shown here is derived from an EMBL/GenBank/DDBJ whole genome shotgun (WGS) entry which is preliminary data.</text>
</comment>
<reference evidence="1" key="1">
    <citation type="submission" date="2019-08" db="EMBL/GenBank/DDBJ databases">
        <authorList>
            <person name="Kucharzyk K."/>
            <person name="Murdoch R.W."/>
            <person name="Higgins S."/>
            <person name="Loffler F."/>
        </authorList>
    </citation>
    <scope>NUCLEOTIDE SEQUENCE</scope>
</reference>
<dbReference type="EMBL" id="VSSQ01036173">
    <property type="protein sequence ID" value="MPM88577.1"/>
    <property type="molecule type" value="Genomic_DNA"/>
</dbReference>
<protein>
    <submittedName>
        <fullName evidence="1">Uncharacterized protein</fullName>
    </submittedName>
</protein>
<accession>A0A645DH37</accession>
<organism evidence="1">
    <name type="scientific">bioreactor metagenome</name>
    <dbReference type="NCBI Taxonomy" id="1076179"/>
    <lineage>
        <taxon>unclassified sequences</taxon>
        <taxon>metagenomes</taxon>
        <taxon>ecological metagenomes</taxon>
    </lineage>
</organism>